<feature type="domain" description="Secretion system C-terminal sorting" evidence="2">
    <location>
        <begin position="1153"/>
        <end position="1230"/>
    </location>
</feature>
<evidence type="ECO:0000256" key="1">
    <source>
        <dbReference type="SAM" id="SignalP"/>
    </source>
</evidence>
<dbReference type="AlphaFoldDB" id="A0A7L7LDK7"/>
<organism evidence="3 4">
    <name type="scientific">Adhaeribacter radiodurans</name>
    <dbReference type="NCBI Taxonomy" id="2745197"/>
    <lineage>
        <taxon>Bacteria</taxon>
        <taxon>Pseudomonadati</taxon>
        <taxon>Bacteroidota</taxon>
        <taxon>Cytophagia</taxon>
        <taxon>Cytophagales</taxon>
        <taxon>Hymenobacteraceae</taxon>
        <taxon>Adhaeribacter</taxon>
    </lineage>
</organism>
<dbReference type="Gene3D" id="2.60.40.10">
    <property type="entry name" value="Immunoglobulins"/>
    <property type="match status" value="4"/>
</dbReference>
<dbReference type="NCBIfam" id="NF012200">
    <property type="entry name" value="choice_anch_D"/>
    <property type="match status" value="1"/>
</dbReference>
<dbReference type="KEGG" id="add:HUW48_24195"/>
<feature type="signal peptide" evidence="1">
    <location>
        <begin position="1"/>
        <end position="33"/>
    </location>
</feature>
<keyword evidence="4" id="KW-1185">Reference proteome</keyword>
<dbReference type="Gene3D" id="2.60.40.3080">
    <property type="match status" value="1"/>
</dbReference>
<gene>
    <name evidence="3" type="ORF">HUW48_24195</name>
</gene>
<dbReference type="RefSeq" id="WP_182413374.1">
    <property type="nucleotide sequence ID" value="NZ_CP055153.1"/>
</dbReference>
<protein>
    <submittedName>
        <fullName evidence="3">Choice-of-anchor D domain-containing protein</fullName>
    </submittedName>
</protein>
<dbReference type="InterPro" id="IPR014756">
    <property type="entry name" value="Ig_E-set"/>
</dbReference>
<dbReference type="Proteomes" id="UP000514509">
    <property type="component" value="Chromosome"/>
</dbReference>
<evidence type="ECO:0000313" key="3">
    <source>
        <dbReference type="EMBL" id="QMU30932.1"/>
    </source>
</evidence>
<name>A0A7L7LDK7_9BACT</name>
<dbReference type="CDD" id="cd00102">
    <property type="entry name" value="IPT"/>
    <property type="match status" value="1"/>
</dbReference>
<proteinExistence type="predicted"/>
<dbReference type="EMBL" id="CP055153">
    <property type="protein sequence ID" value="QMU30932.1"/>
    <property type="molecule type" value="Genomic_DNA"/>
</dbReference>
<evidence type="ECO:0000313" key="4">
    <source>
        <dbReference type="Proteomes" id="UP000514509"/>
    </source>
</evidence>
<dbReference type="NCBIfam" id="TIGR04183">
    <property type="entry name" value="Por_Secre_tail"/>
    <property type="match status" value="1"/>
</dbReference>
<accession>A0A7L7LDK7</accession>
<dbReference type="SUPFAM" id="SSF81296">
    <property type="entry name" value="E set domains"/>
    <property type="match status" value="3"/>
</dbReference>
<keyword evidence="1" id="KW-0732">Signal</keyword>
<dbReference type="Pfam" id="PF18962">
    <property type="entry name" value="Por_Secre_tail"/>
    <property type="match status" value="1"/>
</dbReference>
<reference evidence="3 4" key="1">
    <citation type="submission" date="2020-08" db="EMBL/GenBank/DDBJ databases">
        <title>Adhaeribacter dokdonensis sp. nov., isolated from the rhizosphere of Elymus tsukushiensis, a plant native to the Dokdo Islands, Republic of Korea.</title>
        <authorList>
            <person name="Ghim S.Y."/>
        </authorList>
    </citation>
    <scope>NUCLEOTIDE SEQUENCE [LARGE SCALE GENOMIC DNA]</scope>
    <source>
        <strain evidence="3 4">KUDC8001</strain>
    </source>
</reference>
<feature type="chain" id="PRO_5029548909" evidence="1">
    <location>
        <begin position="34"/>
        <end position="1232"/>
    </location>
</feature>
<evidence type="ECO:0000259" key="2">
    <source>
        <dbReference type="Pfam" id="PF18962"/>
    </source>
</evidence>
<sequence length="1232" mass="127724">MNIIYPSYNCKVPSSLKVVFLFSLLLITELAYGETNTPEINLKQGTTNKLSGSDYTFANQNVKTTGPTVTFTIENSGTGNLTISNITLTGANADQFTLNKTATTLVIAPGTNTTFTLDFSPKNNVPGIKNAVITIVNNDADEETYILNVTGTAVILAATISSLSPVGGAAEGATATINGTNLINTTGVTFNGVPAASFSIVSNTRVTAIIPPGATSGPISVSNAGGTIISAQTFYILPKITSFTPTFGPTDASVVITGTSFTGTTSVKFNGTEASFTVNSATKITALVPANASTGIISVTTPSGTGTSSASFTPPPSIISIIGPGSASSAIIGNTITINGTSFTSAATVKFTDKSGNSNSVTATKTFVNNTQLTAVIPVGAATGLVTVTTTSGSASAPFNITNTTYTWNNTSASWANPNSWTPARTSPSTNDLLIFESVSVNPVLDFASSEETIGYLNVVKDVNVTFSVATDKTLNINNDVAVGTAQDFIIATGAKLVVTNSTAGADLIINILPGATGTVVGTITFLGVGLAEHRLYANNISTGGNTLVFQSGSTFYAGANFSGSPFGSTYNNSVQFSSNSVYYNQSVTGGSPFGTSTSNVVVFEVNTVYRHDVNTVPDLLNRTYGTISFNAASFNQTITGTGNLTILKDLILSAPSGSPNPVCNLNLVGTITIGRNITVTKGSLSFNPATATTIKLTGSAGGAAKAGTISGAGTAFNLGPNANLTIEPGAVITLTRNIVGTGKATINGTVTTANSNGLMSGTNTSFASSLRVTLNPGSTVEYNGTASQTVSAGNYANLTISSTRADNSTITLPTLPATLKISEVFSPVAVGVSYTTTTTTIEFNGGEQTIPPFNYYNLVISGTGDKLLGESFIVGNNVNMVANNIITESNFLILGTAATITGEAEGRYVVGNLSVNRIIDNAGSDFGGIGFTLGNGAQTGSTSVTRVAGPGSSILIPENGHEGINRRWEVLPTNQPAGPVNVTLAWVADDDNGKDLSSARVWKTQGDDLSTYYDVSKVNQDASNHQISATVTSFSTLTVSDENNPLPVELTYFNVVKKGQNAVLTWQTATEKNNAGFGIEASSDAIHFEGVGFVKSLNPNATTLQDYTFTHRPLGTGTIYYRLKQTDWNGTNKYYGPKALRFDQVVPTLLAYPNPVTDKDAEVTVQVGAMPLEKVTITVTDALGKVVYHRTESKNSTGNELKVNVQHLPAGIYILNITTPTNAAQTKIVKQ</sequence>
<dbReference type="InterPro" id="IPR026444">
    <property type="entry name" value="Secre_tail"/>
</dbReference>
<dbReference type="InterPro" id="IPR013783">
    <property type="entry name" value="Ig-like_fold"/>
</dbReference>